<evidence type="ECO:0000313" key="2">
    <source>
        <dbReference type="EMBL" id="KAF1831645.1"/>
    </source>
</evidence>
<accession>A0A6A5K1W5</accession>
<protein>
    <submittedName>
        <fullName evidence="2">Uncharacterized protein</fullName>
    </submittedName>
</protein>
<sequence>MASTGEETHNLPAIPAARHDSNDGNASELHDLVRGRGISAPKKWRDRRLRVPGVDVEEPVMHKDKKRVISPAYCDSGCKPGALQDQSYWQRSSTVSAEHCDDGEVRTGASGVPEDVKACCCRGRRRFRRASMTSSDTNSGNWTKRYSLRS</sequence>
<dbReference type="AlphaFoldDB" id="A0A6A5K1W5"/>
<feature type="compositionally biased region" description="Basic and acidic residues" evidence="1">
    <location>
        <begin position="17"/>
        <end position="34"/>
    </location>
</feature>
<feature type="region of interest" description="Disordered" evidence="1">
    <location>
        <begin position="130"/>
        <end position="150"/>
    </location>
</feature>
<name>A0A6A5K1W5_9PLEO</name>
<proteinExistence type="predicted"/>
<organism evidence="2 3">
    <name type="scientific">Decorospora gaudefroyi</name>
    <dbReference type="NCBI Taxonomy" id="184978"/>
    <lineage>
        <taxon>Eukaryota</taxon>
        <taxon>Fungi</taxon>
        <taxon>Dikarya</taxon>
        <taxon>Ascomycota</taxon>
        <taxon>Pezizomycotina</taxon>
        <taxon>Dothideomycetes</taxon>
        <taxon>Pleosporomycetidae</taxon>
        <taxon>Pleosporales</taxon>
        <taxon>Pleosporineae</taxon>
        <taxon>Pleosporaceae</taxon>
        <taxon>Decorospora</taxon>
    </lineage>
</organism>
<reference evidence="2" key="1">
    <citation type="submission" date="2020-01" db="EMBL/GenBank/DDBJ databases">
        <authorList>
            <consortium name="DOE Joint Genome Institute"/>
            <person name="Haridas S."/>
            <person name="Albert R."/>
            <person name="Binder M."/>
            <person name="Bloem J."/>
            <person name="Labutti K."/>
            <person name="Salamov A."/>
            <person name="Andreopoulos B."/>
            <person name="Baker S.E."/>
            <person name="Barry K."/>
            <person name="Bills G."/>
            <person name="Bluhm B.H."/>
            <person name="Cannon C."/>
            <person name="Castanera R."/>
            <person name="Culley D.E."/>
            <person name="Daum C."/>
            <person name="Ezra D."/>
            <person name="Gonzalez J.B."/>
            <person name="Henrissat B."/>
            <person name="Kuo A."/>
            <person name="Liang C."/>
            <person name="Lipzen A."/>
            <person name="Lutzoni F."/>
            <person name="Magnuson J."/>
            <person name="Mondo S."/>
            <person name="Nolan M."/>
            <person name="Ohm R."/>
            <person name="Pangilinan J."/>
            <person name="Park H.-J."/>
            <person name="Ramirez L."/>
            <person name="Alfaro M."/>
            <person name="Sun H."/>
            <person name="Tritt A."/>
            <person name="Yoshinaga Y."/>
            <person name="Zwiers L.-H."/>
            <person name="Turgeon B.G."/>
            <person name="Goodwin S.B."/>
            <person name="Spatafora J.W."/>
            <person name="Crous P.W."/>
            <person name="Grigoriev I.V."/>
        </authorList>
    </citation>
    <scope>NUCLEOTIDE SEQUENCE</scope>
    <source>
        <strain evidence="2">P77</strain>
    </source>
</reference>
<dbReference type="Proteomes" id="UP000800040">
    <property type="component" value="Unassembled WGS sequence"/>
</dbReference>
<evidence type="ECO:0000313" key="3">
    <source>
        <dbReference type="Proteomes" id="UP000800040"/>
    </source>
</evidence>
<feature type="compositionally biased region" description="Polar residues" evidence="1">
    <location>
        <begin position="131"/>
        <end position="150"/>
    </location>
</feature>
<evidence type="ECO:0000256" key="1">
    <source>
        <dbReference type="SAM" id="MobiDB-lite"/>
    </source>
</evidence>
<dbReference type="EMBL" id="ML975358">
    <property type="protein sequence ID" value="KAF1831645.1"/>
    <property type="molecule type" value="Genomic_DNA"/>
</dbReference>
<gene>
    <name evidence="2" type="ORF">BDW02DRAFT_42044</name>
</gene>
<feature type="region of interest" description="Disordered" evidence="1">
    <location>
        <begin position="1"/>
        <end position="38"/>
    </location>
</feature>
<keyword evidence="3" id="KW-1185">Reference proteome</keyword>